<dbReference type="InterPro" id="IPR011029">
    <property type="entry name" value="DEATH-like_dom_sf"/>
</dbReference>
<dbReference type="InterPro" id="IPR027417">
    <property type="entry name" value="P-loop_NTPase"/>
</dbReference>
<protein>
    <submittedName>
        <fullName evidence="19">Protein NLRC3-like</fullName>
    </submittedName>
</protein>
<dbReference type="Gene3D" id="3.40.50.300">
    <property type="entry name" value="P-loop containing nucleotide triphosphate hydrolases"/>
    <property type="match status" value="1"/>
</dbReference>
<keyword evidence="20" id="KW-1185">Reference proteome</keyword>
<evidence type="ECO:0000313" key="20">
    <source>
        <dbReference type="Proteomes" id="UP001230051"/>
    </source>
</evidence>
<dbReference type="InterPro" id="IPR041075">
    <property type="entry name" value="NOD1/2_WH"/>
</dbReference>
<dbReference type="Proteomes" id="UP001230051">
    <property type="component" value="Unassembled WGS sequence"/>
</dbReference>
<feature type="domain" description="CARD" evidence="17">
    <location>
        <begin position="10"/>
        <end position="80"/>
    </location>
</feature>
<accession>A0AAD8CXY8</accession>
<evidence type="ECO:0000256" key="5">
    <source>
        <dbReference type="ARBA" id="ARBA00022490"/>
    </source>
</evidence>
<dbReference type="GO" id="GO:0045087">
    <property type="term" value="P:innate immune response"/>
    <property type="evidence" value="ECO:0007669"/>
    <property type="project" value="UniProtKB-KW"/>
</dbReference>
<dbReference type="Pfam" id="PF00619">
    <property type="entry name" value="CARD"/>
    <property type="match status" value="1"/>
</dbReference>
<keyword evidence="15" id="KW-0449">Lipoprotein</keyword>
<keyword evidence="7" id="KW-0433">Leucine-rich repeat</keyword>
<keyword evidence="12" id="KW-0391">Immunity</keyword>
<dbReference type="GO" id="GO:0005524">
    <property type="term" value="F:ATP binding"/>
    <property type="evidence" value="ECO:0007669"/>
    <property type="project" value="UniProtKB-KW"/>
</dbReference>
<dbReference type="GO" id="GO:0005737">
    <property type="term" value="C:cytoplasm"/>
    <property type="evidence" value="ECO:0007669"/>
    <property type="project" value="UniProtKB-SubCell"/>
</dbReference>
<dbReference type="GO" id="GO:0042981">
    <property type="term" value="P:regulation of apoptotic process"/>
    <property type="evidence" value="ECO:0007669"/>
    <property type="project" value="InterPro"/>
</dbReference>
<evidence type="ECO:0000256" key="7">
    <source>
        <dbReference type="ARBA" id="ARBA00022614"/>
    </source>
</evidence>
<dbReference type="CDD" id="cd01671">
    <property type="entry name" value="CARD"/>
    <property type="match status" value="1"/>
</dbReference>
<dbReference type="SUPFAM" id="SSF47986">
    <property type="entry name" value="DEATH domain"/>
    <property type="match status" value="1"/>
</dbReference>
<dbReference type="InterPro" id="IPR001611">
    <property type="entry name" value="Leu-rich_rpt"/>
</dbReference>
<dbReference type="EMBL" id="JAGXEW010000026">
    <property type="protein sequence ID" value="KAK1157498.1"/>
    <property type="molecule type" value="Genomic_DNA"/>
</dbReference>
<dbReference type="PROSITE" id="PS50209">
    <property type="entry name" value="CARD"/>
    <property type="match status" value="1"/>
</dbReference>
<keyword evidence="10" id="KW-0067">ATP-binding</keyword>
<dbReference type="Pfam" id="PF14484">
    <property type="entry name" value="FISNA"/>
    <property type="match status" value="1"/>
</dbReference>
<keyword evidence="11" id="KW-0832">Ubl conjugation</keyword>
<comment type="subcellular location">
    <subcellularLocation>
        <location evidence="1">Basolateral cell membrane</location>
    </subcellularLocation>
    <subcellularLocation>
        <location evidence="2">Cell membrane</location>
        <topology evidence="2">Lipid-anchor</topology>
    </subcellularLocation>
    <subcellularLocation>
        <location evidence="3">Cytoplasm</location>
    </subcellularLocation>
</comment>
<dbReference type="Gene3D" id="1.10.533.10">
    <property type="entry name" value="Death Domain, Fas"/>
    <property type="match status" value="1"/>
</dbReference>
<keyword evidence="13" id="KW-0472">Membrane</keyword>
<dbReference type="InterPro" id="IPR007111">
    <property type="entry name" value="NACHT_NTPase"/>
</dbReference>
<comment type="similarity">
    <text evidence="16">Belongs to the NOD1-NOD2 family.</text>
</comment>
<dbReference type="PROSITE" id="PS50837">
    <property type="entry name" value="NACHT"/>
    <property type="match status" value="1"/>
</dbReference>
<dbReference type="InterPro" id="IPR051261">
    <property type="entry name" value="NLR"/>
</dbReference>
<evidence type="ECO:0000256" key="11">
    <source>
        <dbReference type="ARBA" id="ARBA00022843"/>
    </source>
</evidence>
<dbReference type="InterPro" id="IPR001315">
    <property type="entry name" value="CARD"/>
</dbReference>
<keyword evidence="8" id="KW-0677">Repeat</keyword>
<evidence type="ECO:0000256" key="12">
    <source>
        <dbReference type="ARBA" id="ARBA00022859"/>
    </source>
</evidence>
<evidence type="ECO:0000256" key="2">
    <source>
        <dbReference type="ARBA" id="ARBA00004193"/>
    </source>
</evidence>
<keyword evidence="5" id="KW-0963">Cytoplasm</keyword>
<evidence type="ECO:0000313" key="19">
    <source>
        <dbReference type="EMBL" id="KAK1157498.1"/>
    </source>
</evidence>
<evidence type="ECO:0000256" key="10">
    <source>
        <dbReference type="ARBA" id="ARBA00022840"/>
    </source>
</evidence>
<gene>
    <name evidence="19" type="primary">Nlrc3</name>
    <name evidence="19" type="ORF">AOXY_G25197</name>
</gene>
<dbReference type="GO" id="GO:0016323">
    <property type="term" value="C:basolateral plasma membrane"/>
    <property type="evidence" value="ECO:0007669"/>
    <property type="project" value="UniProtKB-SubCell"/>
</dbReference>
<keyword evidence="4" id="KW-1003">Cell membrane</keyword>
<reference evidence="19" key="1">
    <citation type="submission" date="2022-02" db="EMBL/GenBank/DDBJ databases">
        <title>Atlantic sturgeon de novo genome assembly.</title>
        <authorList>
            <person name="Stock M."/>
            <person name="Klopp C."/>
            <person name="Guiguen Y."/>
            <person name="Cabau C."/>
            <person name="Parinello H."/>
            <person name="Santidrian Yebra-Pimentel E."/>
            <person name="Kuhl H."/>
            <person name="Dirks R.P."/>
            <person name="Guessner J."/>
            <person name="Wuertz S."/>
            <person name="Du K."/>
            <person name="Schartl M."/>
        </authorList>
    </citation>
    <scope>NUCLEOTIDE SEQUENCE</scope>
    <source>
        <strain evidence="19">STURGEONOMICS-FGT-2020</strain>
        <tissue evidence="19">Whole blood</tissue>
    </source>
</reference>
<proteinExistence type="inferred from homology"/>
<dbReference type="InterPro" id="IPR041267">
    <property type="entry name" value="NLRP_HD2"/>
</dbReference>
<dbReference type="Pfam" id="PF05729">
    <property type="entry name" value="NACHT"/>
    <property type="match status" value="1"/>
</dbReference>
<evidence type="ECO:0000256" key="13">
    <source>
        <dbReference type="ARBA" id="ARBA00023136"/>
    </source>
</evidence>
<dbReference type="SMART" id="SM00368">
    <property type="entry name" value="LRR_RI"/>
    <property type="match status" value="6"/>
</dbReference>
<keyword evidence="6" id="KW-0399">Innate immunity</keyword>
<evidence type="ECO:0000259" key="18">
    <source>
        <dbReference type="PROSITE" id="PS50837"/>
    </source>
</evidence>
<evidence type="ECO:0000256" key="14">
    <source>
        <dbReference type="ARBA" id="ARBA00023139"/>
    </source>
</evidence>
<dbReference type="AlphaFoldDB" id="A0AAD8CXY8"/>
<organism evidence="19 20">
    <name type="scientific">Acipenser oxyrinchus oxyrinchus</name>
    <dbReference type="NCBI Taxonomy" id="40147"/>
    <lineage>
        <taxon>Eukaryota</taxon>
        <taxon>Metazoa</taxon>
        <taxon>Chordata</taxon>
        <taxon>Craniata</taxon>
        <taxon>Vertebrata</taxon>
        <taxon>Euteleostomi</taxon>
        <taxon>Actinopterygii</taxon>
        <taxon>Chondrostei</taxon>
        <taxon>Acipenseriformes</taxon>
        <taxon>Acipenseridae</taxon>
        <taxon>Acipenser</taxon>
    </lineage>
</organism>
<dbReference type="Pfam" id="PF13516">
    <property type="entry name" value="LRR_6"/>
    <property type="match status" value="2"/>
</dbReference>
<dbReference type="InterPro" id="IPR032675">
    <property type="entry name" value="LRR_dom_sf"/>
</dbReference>
<comment type="caution">
    <text evidence="19">The sequence shown here is derived from an EMBL/GenBank/DDBJ whole genome shotgun (WGS) entry which is preliminary data.</text>
</comment>
<feature type="domain" description="NACHT" evidence="18">
    <location>
        <begin position="228"/>
        <end position="360"/>
    </location>
</feature>
<evidence type="ECO:0000256" key="16">
    <source>
        <dbReference type="ARBA" id="ARBA00038296"/>
    </source>
</evidence>
<evidence type="ECO:0000256" key="15">
    <source>
        <dbReference type="ARBA" id="ARBA00023288"/>
    </source>
</evidence>
<keyword evidence="9" id="KW-0547">Nucleotide-binding</keyword>
<sequence length="891" mass="100456">MAFGPHQLQLLERRPELVSDWSKEIETILDTLQGKRIITEEDLSRINGDSLGKRDKMRNLLDVLHGRGEDACSSFVAELKILACVKSEPHSSNGSCFSKRAPCTMQSNAELRSGDTQVDKPDEINQGTGMLDSMQEAESQLSPLKKHQEILANDYGKVMDYISTSRQNEDLEERYTDITVTRKESYAEQRQHEVTEVGNAFKKLEWESSGNLYEFGTIFRNLLQLDEGVTLLCGVAGSGKTTVTKKLIQEWAKDPQPAKTVFVFTFRELNLITDPKSLKELLSSHYSHLKPVLSQILTDPSRILLILDGLDEFRFPLAFEKTPKCTDPDIPQRVSEVVVNLLNGNLLPGLSVLVTSRPHAVCKIPQKHVSNFYKILGFSESQQKEYFRKSSPTPEAAEEIWGYISAHRPLFLMCHIPAFCWITVTALLEKVAFKEMRENLATVTEIYCRFLKAILVFHGDQKAGSPIQSLLAAPESLSSLRRHLKDLGALAFKGLIEKRFIFDRADLSSFAVDQGGLSCMFLVEILKEDQDRFTYERSYHFVHTSLQEFFAALYYVLESHTGRDPFSCLKPAPLPDLWGLVARAHRLLGVRKVLRKRVKEVFCWSHQLQSGHLDLFCRFLSGLLVPRTCRILEGIFSPRQIEATLCLQFLFRLLQKQLSSAALSSERLVNVCHCLYEAQDPAIRGRVGRLLELASQGGEERHPGDWTEMAFLLQITSALEELDLENRGLGPEGVRRLQPVLPFFKTLRFGQNPLGAEGAALLAEVLKSPDCKIERLWVVRTGLGSEGVAMLCEGLLKNSSVVDLRMAINNIGDEGAGSLAEVLKRNKTLKDIRLRDNMITDRGAELLMQALQENSTLEDLWLYDNKVSKNGVRVLKEFAKAREGLDIKICT</sequence>
<evidence type="ECO:0000259" key="17">
    <source>
        <dbReference type="PROSITE" id="PS50209"/>
    </source>
</evidence>
<name>A0AAD8CXY8_ACIOX</name>
<evidence type="ECO:0000256" key="6">
    <source>
        <dbReference type="ARBA" id="ARBA00022588"/>
    </source>
</evidence>
<evidence type="ECO:0000256" key="4">
    <source>
        <dbReference type="ARBA" id="ARBA00022475"/>
    </source>
</evidence>
<dbReference type="SUPFAM" id="SSF52047">
    <property type="entry name" value="RNI-like"/>
    <property type="match status" value="1"/>
</dbReference>
<dbReference type="Gene3D" id="3.80.10.10">
    <property type="entry name" value="Ribonuclease Inhibitor"/>
    <property type="match status" value="1"/>
</dbReference>
<dbReference type="Pfam" id="PF17779">
    <property type="entry name" value="WHD_NOD2"/>
    <property type="match status" value="1"/>
</dbReference>
<evidence type="ECO:0000256" key="8">
    <source>
        <dbReference type="ARBA" id="ARBA00022737"/>
    </source>
</evidence>
<dbReference type="InterPro" id="IPR029495">
    <property type="entry name" value="NACHT-assoc"/>
</dbReference>
<keyword evidence="14" id="KW-0564">Palmitate</keyword>
<evidence type="ECO:0000256" key="1">
    <source>
        <dbReference type="ARBA" id="ARBA00004187"/>
    </source>
</evidence>
<dbReference type="Pfam" id="PF17776">
    <property type="entry name" value="NLRC4_HD2"/>
    <property type="match status" value="1"/>
</dbReference>
<evidence type="ECO:0000256" key="9">
    <source>
        <dbReference type="ARBA" id="ARBA00022741"/>
    </source>
</evidence>
<dbReference type="PANTHER" id="PTHR24106">
    <property type="entry name" value="NACHT, LRR AND CARD DOMAINS-CONTAINING"/>
    <property type="match status" value="1"/>
</dbReference>
<evidence type="ECO:0000256" key="3">
    <source>
        <dbReference type="ARBA" id="ARBA00004496"/>
    </source>
</evidence>
<dbReference type="SUPFAM" id="SSF52540">
    <property type="entry name" value="P-loop containing nucleoside triphosphate hydrolases"/>
    <property type="match status" value="1"/>
</dbReference>